<dbReference type="InterPro" id="IPR005176">
    <property type="entry name" value="PONY_dom"/>
</dbReference>
<evidence type="ECO:0000256" key="1">
    <source>
        <dbReference type="ARBA" id="ARBA00022786"/>
    </source>
</evidence>
<reference evidence="4 5" key="1">
    <citation type="submission" date="2016-10" db="EMBL/GenBank/DDBJ databases">
        <authorList>
            <person name="de Groot N.N."/>
        </authorList>
    </citation>
    <scope>NUCLEOTIDE SEQUENCE [LARGE SCALE GENOMIC DNA]</scope>
    <source>
        <strain evidence="4 5">PYCC 4715</strain>
    </source>
</reference>
<dbReference type="GO" id="GO:0032182">
    <property type="term" value="F:ubiquitin-like protein binding"/>
    <property type="evidence" value="ECO:0007669"/>
    <property type="project" value="TreeGrafter"/>
</dbReference>
<dbReference type="Gene3D" id="1.10.238.10">
    <property type="entry name" value="EF-hand"/>
    <property type="match status" value="1"/>
</dbReference>
<dbReference type="GO" id="GO:0045116">
    <property type="term" value="P:protein neddylation"/>
    <property type="evidence" value="ECO:0007669"/>
    <property type="project" value="TreeGrafter"/>
</dbReference>
<dbReference type="GO" id="GO:0097602">
    <property type="term" value="F:cullin family protein binding"/>
    <property type="evidence" value="ECO:0007669"/>
    <property type="project" value="TreeGrafter"/>
</dbReference>
<feature type="domain" description="DCUN1" evidence="3">
    <location>
        <begin position="74"/>
        <end position="274"/>
    </location>
</feature>
<dbReference type="PANTHER" id="PTHR12281:SF31">
    <property type="entry name" value="DCN1-LIKE PROTEIN 3"/>
    <property type="match status" value="1"/>
</dbReference>
<dbReference type="Proteomes" id="UP000182259">
    <property type="component" value="Chromosome II"/>
</dbReference>
<dbReference type="Pfam" id="PF14555">
    <property type="entry name" value="UBA_4"/>
    <property type="match status" value="1"/>
</dbReference>
<keyword evidence="1" id="KW-0833">Ubl conjugation pathway</keyword>
<dbReference type="GO" id="GO:0031624">
    <property type="term" value="F:ubiquitin conjugating enzyme binding"/>
    <property type="evidence" value="ECO:0007669"/>
    <property type="project" value="TreeGrafter"/>
</dbReference>
<dbReference type="InterPro" id="IPR042460">
    <property type="entry name" value="DCN1-like_PONY"/>
</dbReference>
<protein>
    <recommendedName>
        <fullName evidence="2">Defective in cullin neddylation protein</fullName>
    </recommendedName>
</protein>
<evidence type="ECO:0000259" key="3">
    <source>
        <dbReference type="PROSITE" id="PS51229"/>
    </source>
</evidence>
<dbReference type="Gene3D" id="1.10.8.10">
    <property type="entry name" value="DNA helicase RuvA subunit, C-terminal domain"/>
    <property type="match status" value="1"/>
</dbReference>
<evidence type="ECO:0000256" key="2">
    <source>
        <dbReference type="RuleBase" id="RU410713"/>
    </source>
</evidence>
<dbReference type="EMBL" id="LT635765">
    <property type="protein sequence ID" value="SGZ51460.1"/>
    <property type="molecule type" value="Genomic_DNA"/>
</dbReference>
<gene>
    <name evidence="4" type="ORF">SAMEA4029009_CIC11G00000004907</name>
</gene>
<comment type="function">
    <text evidence="2">Neddylation of cullins play an essential role in the regulation of SCF-type complexes activity.</text>
</comment>
<dbReference type="Gene3D" id="1.10.238.200">
    <property type="entry name" value="Cullin, PONY binding domain"/>
    <property type="match status" value="1"/>
</dbReference>
<dbReference type="GO" id="GO:0000151">
    <property type="term" value="C:ubiquitin ligase complex"/>
    <property type="evidence" value="ECO:0007669"/>
    <property type="project" value="TreeGrafter"/>
</dbReference>
<dbReference type="InterPro" id="IPR014764">
    <property type="entry name" value="DCN-prot"/>
</dbReference>
<sequence>MHTTSVTSSYYVLLRHGKYIQQAPKAELKSQFCSITNSLPAVATKYLEKHKWDLLQALQTFYNQPAQTAVPNKKVSKDLEAIFDKYKDPESPAIILIDGTLAYLEDLGFDPEDLVSLTLAYVLKSPQTGEFNRDVFLEVWSTLGISSIQGMKSHILAQHQSIADSPSEFEKFYQYVFDFVRGSDVRIKTIGYEDAVLYWKMLFSSRESLADALTMLNHWYTFIETNKRNISKDAWNMFYKFVIQVIVADPVNLTGYDEMSAWPSVVDEFMEWLQDNEILPPQ</sequence>
<dbReference type="PANTHER" id="PTHR12281">
    <property type="entry name" value="RP42 RELATED"/>
    <property type="match status" value="1"/>
</dbReference>
<dbReference type="InterPro" id="IPR009060">
    <property type="entry name" value="UBA-like_sf"/>
</dbReference>
<accession>A0A1L0D4M8</accession>
<dbReference type="AlphaFoldDB" id="A0A1L0D4M8"/>
<dbReference type="CDD" id="cd14273">
    <property type="entry name" value="UBA_TAP-C_like"/>
    <property type="match status" value="1"/>
</dbReference>
<dbReference type="PROSITE" id="PS51229">
    <property type="entry name" value="DCUN1"/>
    <property type="match status" value="1"/>
</dbReference>
<proteinExistence type="predicted"/>
<dbReference type="SUPFAM" id="SSF46934">
    <property type="entry name" value="UBA-like"/>
    <property type="match status" value="1"/>
</dbReference>
<organism evidence="4 5">
    <name type="scientific">Sungouiella intermedia</name>
    <dbReference type="NCBI Taxonomy" id="45354"/>
    <lineage>
        <taxon>Eukaryota</taxon>
        <taxon>Fungi</taxon>
        <taxon>Dikarya</taxon>
        <taxon>Ascomycota</taxon>
        <taxon>Saccharomycotina</taxon>
        <taxon>Pichiomycetes</taxon>
        <taxon>Metschnikowiaceae</taxon>
        <taxon>Sungouiella</taxon>
    </lineage>
</organism>
<evidence type="ECO:0000313" key="4">
    <source>
        <dbReference type="EMBL" id="SGZ51460.1"/>
    </source>
</evidence>
<dbReference type="Pfam" id="PF03556">
    <property type="entry name" value="Cullin_binding"/>
    <property type="match status" value="1"/>
</dbReference>
<evidence type="ECO:0000313" key="5">
    <source>
        <dbReference type="Proteomes" id="UP000182259"/>
    </source>
</evidence>
<name>A0A1L0D4M8_9ASCO</name>